<dbReference type="RefSeq" id="WP_268057505.1">
    <property type="nucleotide sequence ID" value="NZ_JAPOHA010000003.1"/>
</dbReference>
<dbReference type="InterPro" id="IPR013525">
    <property type="entry name" value="ABC2_TM"/>
</dbReference>
<dbReference type="InterPro" id="IPR047817">
    <property type="entry name" value="ABC2_TM_bact-type"/>
</dbReference>
<evidence type="ECO:0000313" key="11">
    <source>
        <dbReference type="Proteomes" id="UP001082703"/>
    </source>
</evidence>
<dbReference type="PANTHER" id="PTHR30413:SF10">
    <property type="entry name" value="CAPSULE POLYSACCHARIDE EXPORT INNER-MEMBRANE PROTEIN CTRC"/>
    <property type="match status" value="1"/>
</dbReference>
<keyword evidence="7 8" id="KW-0472">Membrane</keyword>
<keyword evidence="6 8" id="KW-1133">Transmembrane helix</keyword>
<evidence type="ECO:0000256" key="6">
    <source>
        <dbReference type="ARBA" id="ARBA00022989"/>
    </source>
</evidence>
<evidence type="ECO:0000256" key="2">
    <source>
        <dbReference type="ARBA" id="ARBA00007783"/>
    </source>
</evidence>
<evidence type="ECO:0000256" key="1">
    <source>
        <dbReference type="ARBA" id="ARBA00004651"/>
    </source>
</evidence>
<accession>A0ABT4BRH2</accession>
<name>A0ABT4BRH2_9FIRM</name>
<evidence type="ECO:0000256" key="3">
    <source>
        <dbReference type="ARBA" id="ARBA00022448"/>
    </source>
</evidence>
<comment type="caution">
    <text evidence="8">Lacks conserved residue(s) required for the propagation of feature annotation.</text>
</comment>
<dbReference type="EMBL" id="JAPOHA010000003">
    <property type="protein sequence ID" value="MCY1713492.1"/>
    <property type="molecule type" value="Genomic_DNA"/>
</dbReference>
<proteinExistence type="inferred from homology"/>
<dbReference type="PROSITE" id="PS51012">
    <property type="entry name" value="ABC_TM2"/>
    <property type="match status" value="1"/>
</dbReference>
<protein>
    <recommendedName>
        <fullName evidence="8">Transport permease protein</fullName>
    </recommendedName>
</protein>
<feature type="transmembrane region" description="Helical" evidence="8">
    <location>
        <begin position="144"/>
        <end position="167"/>
    </location>
</feature>
<gene>
    <name evidence="10" type="ORF">OUY18_04380</name>
</gene>
<feature type="transmembrane region" description="Helical" evidence="8">
    <location>
        <begin position="231"/>
        <end position="251"/>
    </location>
</feature>
<evidence type="ECO:0000256" key="7">
    <source>
        <dbReference type="ARBA" id="ARBA00023136"/>
    </source>
</evidence>
<keyword evidence="3 8" id="KW-0813">Transport</keyword>
<evidence type="ECO:0000313" key="10">
    <source>
        <dbReference type="EMBL" id="MCY1713492.1"/>
    </source>
</evidence>
<evidence type="ECO:0000256" key="8">
    <source>
        <dbReference type="RuleBase" id="RU361157"/>
    </source>
</evidence>
<feature type="domain" description="ABC transmembrane type-2" evidence="9">
    <location>
        <begin position="33"/>
        <end position="253"/>
    </location>
</feature>
<sequence>MLKDYFKGIWQDRYILLSLVNKDLQLKYRRSALGVAWAILTPLGLVLIIGSVYSIIFGADPKVFIPALFAGLNPWLFINIAADGGTMSFIGAEGYLKQTTVNAQIFPVRVVMGGFINLLYSILAFFAVYLFLQPQLFGPKMLMMFPGLIIMFVFAVSLANISAVLNLNARDYQPLQSLILQGLFYVTPIIYEPSMLAAKGFAIVYQINPIYYILEVVRTPMLGRELPTWDVYVIAIAITVVLFFISVKLVMKTKKGIAFKL</sequence>
<feature type="transmembrane region" description="Helical" evidence="8">
    <location>
        <begin position="76"/>
        <end position="96"/>
    </location>
</feature>
<evidence type="ECO:0000259" key="9">
    <source>
        <dbReference type="PROSITE" id="PS51012"/>
    </source>
</evidence>
<reference evidence="10 11" key="1">
    <citation type="submission" date="2022-11" db="EMBL/GenBank/DDBJ databases">
        <authorList>
            <person name="Caiyu Z."/>
        </authorList>
    </citation>
    <scope>NUCLEOTIDE SEQUENCE [LARGE SCALE GENOMIC DNA]</scope>
    <source>
        <strain evidence="10 11">YR-4</strain>
    </source>
</reference>
<comment type="subcellular location">
    <subcellularLocation>
        <location evidence="1 8">Cell membrane</location>
        <topology evidence="1 8">Multi-pass membrane protein</topology>
    </subcellularLocation>
</comment>
<comment type="similarity">
    <text evidence="2 8">Belongs to the ABC-2 integral membrane protein family.</text>
</comment>
<keyword evidence="11" id="KW-1185">Reference proteome</keyword>
<organism evidence="10 11">
    <name type="scientific">Caproiciproducens galactitolivorans</name>
    <dbReference type="NCBI Taxonomy" id="642589"/>
    <lineage>
        <taxon>Bacteria</taxon>
        <taxon>Bacillati</taxon>
        <taxon>Bacillota</taxon>
        <taxon>Clostridia</taxon>
        <taxon>Eubacteriales</taxon>
        <taxon>Acutalibacteraceae</taxon>
        <taxon>Caproiciproducens</taxon>
    </lineage>
</organism>
<dbReference type="PANTHER" id="PTHR30413">
    <property type="entry name" value="INNER MEMBRANE TRANSPORT PERMEASE"/>
    <property type="match status" value="1"/>
</dbReference>
<evidence type="ECO:0000256" key="4">
    <source>
        <dbReference type="ARBA" id="ARBA00022475"/>
    </source>
</evidence>
<dbReference type="Proteomes" id="UP001082703">
    <property type="component" value="Unassembled WGS sequence"/>
</dbReference>
<feature type="transmembrane region" description="Helical" evidence="8">
    <location>
        <begin position="108"/>
        <end position="132"/>
    </location>
</feature>
<feature type="transmembrane region" description="Helical" evidence="8">
    <location>
        <begin position="32"/>
        <end position="56"/>
    </location>
</feature>
<comment type="caution">
    <text evidence="10">The sequence shown here is derived from an EMBL/GenBank/DDBJ whole genome shotgun (WGS) entry which is preliminary data.</text>
</comment>
<evidence type="ECO:0000256" key="5">
    <source>
        <dbReference type="ARBA" id="ARBA00022692"/>
    </source>
</evidence>
<keyword evidence="5 8" id="KW-0812">Transmembrane</keyword>
<keyword evidence="4 8" id="KW-1003">Cell membrane</keyword>
<dbReference type="Pfam" id="PF01061">
    <property type="entry name" value="ABC2_membrane"/>
    <property type="match status" value="1"/>
</dbReference>